<feature type="domain" description="FHA" evidence="1">
    <location>
        <begin position="103"/>
        <end position="171"/>
    </location>
</feature>
<dbReference type="Gene3D" id="2.60.200.20">
    <property type="match status" value="1"/>
</dbReference>
<dbReference type="Pfam" id="PF00498">
    <property type="entry name" value="FHA"/>
    <property type="match status" value="1"/>
</dbReference>
<dbReference type="InterPro" id="IPR008984">
    <property type="entry name" value="SMAD_FHA_dom_sf"/>
</dbReference>
<dbReference type="InterPro" id="IPR000253">
    <property type="entry name" value="FHA_dom"/>
</dbReference>
<sequence length="203" mass="23063">MNGKREGSRYIHNFGRKKSRFEGHSKRPILPIFEPSGLLELESNQKDGIQLKHVEPEDAMSPDKYNSLYNIPKLERVRYELIIYRKGIKGEMSRTALNNKSCYVIGRGLGRSLRDVETDKEEVIIADISIPEESCSKEHCAIQFRQKNDTLMPYLIDLDSSNGTSLNGSSIPSSRYIELKSGDIICVSEDENDTDFELVFVAV</sequence>
<dbReference type="PROSITE" id="PS50006">
    <property type="entry name" value="FHA_DOMAIN"/>
    <property type="match status" value="1"/>
</dbReference>
<accession>A0ABX6EVH3</accession>
<evidence type="ECO:0000313" key="3">
    <source>
        <dbReference type="Proteomes" id="UP000422736"/>
    </source>
</evidence>
<reference evidence="2 3" key="1">
    <citation type="submission" date="2016-03" db="EMBL/GenBank/DDBJ databases">
        <title>How can Kluyveromyces marxianus grow so fast - potential evolutionary course in Saccharomyces Complex revealed by comparative genomics.</title>
        <authorList>
            <person name="Mo W."/>
            <person name="Lu W."/>
            <person name="Yang X."/>
            <person name="Qi J."/>
            <person name="Lv H."/>
        </authorList>
    </citation>
    <scope>NUCLEOTIDE SEQUENCE [LARGE SCALE GENOMIC DNA]</scope>
    <source>
        <strain evidence="2 3">FIM1</strain>
    </source>
</reference>
<keyword evidence="3" id="KW-1185">Reference proteome</keyword>
<proteinExistence type="predicted"/>
<gene>
    <name evidence="2" type="primary">PML1</name>
    <name evidence="2" type="ORF">FIM1_1552</name>
</gene>
<dbReference type="SMART" id="SM00240">
    <property type="entry name" value="FHA"/>
    <property type="match status" value="1"/>
</dbReference>
<evidence type="ECO:0000259" key="1">
    <source>
        <dbReference type="PROSITE" id="PS50006"/>
    </source>
</evidence>
<dbReference type="SUPFAM" id="SSF49879">
    <property type="entry name" value="SMAD/FHA domain"/>
    <property type="match status" value="1"/>
</dbReference>
<name>A0ABX6EVH3_KLUMA</name>
<organism evidence="2 3">
    <name type="scientific">Kluyveromyces marxianus</name>
    <name type="common">Yeast</name>
    <name type="synonym">Candida kefyr</name>
    <dbReference type="NCBI Taxonomy" id="4911"/>
    <lineage>
        <taxon>Eukaryota</taxon>
        <taxon>Fungi</taxon>
        <taxon>Dikarya</taxon>
        <taxon>Ascomycota</taxon>
        <taxon>Saccharomycotina</taxon>
        <taxon>Saccharomycetes</taxon>
        <taxon>Saccharomycetales</taxon>
        <taxon>Saccharomycetaceae</taxon>
        <taxon>Kluyveromyces</taxon>
    </lineage>
</organism>
<dbReference type="InterPro" id="IPR050923">
    <property type="entry name" value="Cell_Proc_Reg/RNA_Proc"/>
</dbReference>
<dbReference type="Proteomes" id="UP000422736">
    <property type="component" value="Chromosome 2"/>
</dbReference>
<evidence type="ECO:0000313" key="2">
    <source>
        <dbReference type="EMBL" id="QGN14879.1"/>
    </source>
</evidence>
<protein>
    <submittedName>
        <fullName evidence="2">Pre-mRNA leakage protein 1</fullName>
    </submittedName>
</protein>
<dbReference type="EMBL" id="CP015055">
    <property type="protein sequence ID" value="QGN14879.1"/>
    <property type="molecule type" value="Genomic_DNA"/>
</dbReference>
<dbReference type="PANTHER" id="PTHR23308">
    <property type="entry name" value="NUCLEAR INHIBITOR OF PROTEIN PHOSPHATASE-1"/>
    <property type="match status" value="1"/>
</dbReference>